<protein>
    <submittedName>
        <fullName evidence="5">S-layer homology domain-containing protein</fullName>
    </submittedName>
</protein>
<name>A0ABV1E8Z1_9FIRM</name>
<keyword evidence="1" id="KW-0677">Repeat</keyword>
<dbReference type="SUPFAM" id="SSF49265">
    <property type="entry name" value="Fibronectin type III"/>
    <property type="match status" value="1"/>
</dbReference>
<evidence type="ECO:0000256" key="2">
    <source>
        <dbReference type="SAM" id="SignalP"/>
    </source>
</evidence>
<dbReference type="SUPFAM" id="SSF52058">
    <property type="entry name" value="L domain-like"/>
    <property type="match status" value="1"/>
</dbReference>
<dbReference type="EMBL" id="JBBMFK010000014">
    <property type="protein sequence ID" value="MEQ2443770.1"/>
    <property type="molecule type" value="Genomic_DNA"/>
</dbReference>
<evidence type="ECO:0000313" key="5">
    <source>
        <dbReference type="EMBL" id="MEQ2443770.1"/>
    </source>
</evidence>
<dbReference type="Pfam" id="PF13306">
    <property type="entry name" value="LRR_5"/>
    <property type="match status" value="1"/>
</dbReference>
<evidence type="ECO:0000259" key="3">
    <source>
        <dbReference type="PROSITE" id="PS50853"/>
    </source>
</evidence>
<accession>A0ABV1E8Z1</accession>
<dbReference type="InterPro" id="IPR029058">
    <property type="entry name" value="AB_hydrolase_fold"/>
</dbReference>
<keyword evidence="2" id="KW-0732">Signal</keyword>
<dbReference type="Gene3D" id="3.80.10.10">
    <property type="entry name" value="Ribonuclease Inhibitor"/>
    <property type="match status" value="1"/>
</dbReference>
<feature type="domain" description="SLH" evidence="4">
    <location>
        <begin position="1250"/>
        <end position="1313"/>
    </location>
</feature>
<dbReference type="Gene3D" id="2.60.40.10">
    <property type="entry name" value="Immunoglobulins"/>
    <property type="match status" value="1"/>
</dbReference>
<feature type="signal peptide" evidence="2">
    <location>
        <begin position="1"/>
        <end position="33"/>
    </location>
</feature>
<dbReference type="PROSITE" id="PS51272">
    <property type="entry name" value="SLH"/>
    <property type="match status" value="2"/>
</dbReference>
<evidence type="ECO:0000259" key="4">
    <source>
        <dbReference type="PROSITE" id="PS51272"/>
    </source>
</evidence>
<dbReference type="InterPro" id="IPR013783">
    <property type="entry name" value="Ig-like_fold"/>
</dbReference>
<dbReference type="Pfam" id="PF01764">
    <property type="entry name" value="Lipase_3"/>
    <property type="match status" value="1"/>
</dbReference>
<dbReference type="InterPro" id="IPR002921">
    <property type="entry name" value="Fungal_lipase-type"/>
</dbReference>
<dbReference type="Gene3D" id="3.40.50.1820">
    <property type="entry name" value="alpha/beta hydrolase"/>
    <property type="match status" value="1"/>
</dbReference>
<reference evidence="5 6" key="1">
    <citation type="submission" date="2024-03" db="EMBL/GenBank/DDBJ databases">
        <title>Human intestinal bacterial collection.</title>
        <authorList>
            <person name="Pauvert C."/>
            <person name="Hitch T.C.A."/>
            <person name="Clavel T."/>
        </authorList>
    </citation>
    <scope>NUCLEOTIDE SEQUENCE [LARGE SCALE GENOMIC DNA]</scope>
    <source>
        <strain evidence="5 6">CLA-AP-H29</strain>
    </source>
</reference>
<dbReference type="PANTHER" id="PTHR45661:SF3">
    <property type="entry name" value="IG-LIKE DOMAIN-CONTAINING PROTEIN"/>
    <property type="match status" value="1"/>
</dbReference>
<feature type="domain" description="Fibronectin type-III" evidence="3">
    <location>
        <begin position="485"/>
        <end position="584"/>
    </location>
</feature>
<comment type="caution">
    <text evidence="5">The sequence shown here is derived from an EMBL/GenBank/DDBJ whole genome shotgun (WGS) entry which is preliminary data.</text>
</comment>
<evidence type="ECO:0000313" key="6">
    <source>
        <dbReference type="Proteomes" id="UP001464378"/>
    </source>
</evidence>
<dbReference type="Proteomes" id="UP001464378">
    <property type="component" value="Unassembled WGS sequence"/>
</dbReference>
<dbReference type="Gene3D" id="2.160.20.110">
    <property type="match status" value="1"/>
</dbReference>
<dbReference type="PANTHER" id="PTHR45661">
    <property type="entry name" value="SURFACE ANTIGEN"/>
    <property type="match status" value="1"/>
</dbReference>
<dbReference type="InterPro" id="IPR003961">
    <property type="entry name" value="FN3_dom"/>
</dbReference>
<feature type="chain" id="PRO_5047143291" evidence="2">
    <location>
        <begin position="34"/>
        <end position="1429"/>
    </location>
</feature>
<dbReference type="PROSITE" id="PS50853">
    <property type="entry name" value="FN3"/>
    <property type="match status" value="1"/>
</dbReference>
<feature type="domain" description="SLH" evidence="4">
    <location>
        <begin position="1314"/>
        <end position="1376"/>
    </location>
</feature>
<sequence>MKRTRFCKKNRCISWLLTLALTVGLLSPLSALAPEAQAAGSLKPAAPVLDDFLVPVSQVTKVPAGYTGVYTASDLLAISAAPNSNYILMADIDLSDYNWTPLCNNSDAPFTGIFEGNGHVISNLKGVNGLFGYTSSVSGSAEIRNVGIENASVSAQYDNYRSGIIGGIVAYATGSTTISNCYFQGDIDSNANMIGGIVGMFNSTEPVEYCWMAGSIRSTNVGGSFDEPRVGGILAESGRSSYLTVNGCIHSGSIEAEGYALYAGGISGLLEGTISNCQNYGSITYNASYYSEYAHIGGIDSGLWSTLIDSCMNAADIQVARLSDVPSDSIVGGISALGTRISNCFNCGDISTDGGSYVGGITGENGRADNSYNVGTIRSVNPGSINVDPGYYGCGALFGSASGGSSNCYYLACDLPAYEKVNGTPTLNTIRSLSAEQMKKSSNFSGFDFDSVWTMGSGSYPYPVLRNARGTDVGSGTTPPSSGTIPTPVLEKAEFANKAVTVTWTLPLTVPGQTNTVDSFNILRKSGSGSSYQVIATVSGSSGGSYTDRAVIIGATYTYTVQACYQGRTGSYNAAGLTVKAEDPPGVSDDLSYEIVNGKAVITDCRETAVKVAIPAQLEGCPVVMIGTGAFQDCKKLTSVTLPDCLTVVGDHAFNGCSSLTSIDLTHVVSIGKQAFAWCTDLTDIRCGPDLQAIGEYALRGFDSRLVVTGYVRTAAELQCSMEGVQFRYIPADVDKVARGTFEYPDANGDPASYSFYYNDDFFSYDNSTYHSDLAIMTLKLAMAGYSRQNLYTEELPEHDLRRALNLQRLFSDMGFGNAEFHNYNTALTDYSSKVAYGFASRQIGQDVVVAVVLRGGGYGGEWADNFNVGTSGDHAGFSAAAKAVQAELEDYIAGLKDLYQFSGDVKLWMTGYSRSGATCNLLAQAMSSKIDSDNLYAYVFAAPNCTTSPKACRGLFSIISAADVVPCVPLSKWGFGRHGTTLTFPSILPEVRKDEFEKLSGIDLDDDESVTYVAQPAAVQQLISSLGFAVGSRSAYNDRYSDLIQQSMRAYYGTKEPEYSAGETLANGLSISVLLSLLPVNVPTAFLLDAIGRAHQPAHYLAWLETGTLNSIRDFDASGKMVTFSSSANAQIRSSSGDVVATIRGGVISTVKKPEGLQLECVDGQTIVLLTSGDWTVEVYGSGTADITVLELDANSALRREVQFTGVALKNLTIALDVDADADGQQYVLEDGDTVIKPTSDVTNGEETASGTFRDVPAGSWYYDAVQWAVENGVTSGTGPDTFSPDRACTRSEVVTLLWRALGLDEGSGSSAENPFRDVPSNAFYHDAVLWAAENGITTGSTPTTFSPNAVCTRSEVVTFLWRADFPLKQLSGSVAFTDVDRDDFFWYPVKWAVEEDITTGTSATTFSPMLTCTRAQVVTFLYRFFSR</sequence>
<dbReference type="InterPro" id="IPR001119">
    <property type="entry name" value="SLH_dom"/>
</dbReference>
<dbReference type="InterPro" id="IPR036116">
    <property type="entry name" value="FN3_sf"/>
</dbReference>
<gene>
    <name evidence="5" type="ORF">WMO64_09850</name>
</gene>
<organism evidence="5 6">
    <name type="scientific">Pseudoflavonifractor intestinihominis</name>
    <dbReference type="NCBI Taxonomy" id="3133171"/>
    <lineage>
        <taxon>Bacteria</taxon>
        <taxon>Bacillati</taxon>
        <taxon>Bacillota</taxon>
        <taxon>Clostridia</taxon>
        <taxon>Eubacteriales</taxon>
        <taxon>Oscillospiraceae</taxon>
        <taxon>Pseudoflavonifractor</taxon>
    </lineage>
</organism>
<dbReference type="RefSeq" id="WP_349231858.1">
    <property type="nucleotide sequence ID" value="NZ_JBBMFK010000014.1"/>
</dbReference>
<dbReference type="InterPro" id="IPR053139">
    <property type="entry name" value="Surface_bspA-like"/>
</dbReference>
<dbReference type="InterPro" id="IPR032675">
    <property type="entry name" value="LRR_dom_sf"/>
</dbReference>
<proteinExistence type="predicted"/>
<dbReference type="Pfam" id="PF00395">
    <property type="entry name" value="SLH"/>
    <property type="match status" value="3"/>
</dbReference>
<evidence type="ECO:0000256" key="1">
    <source>
        <dbReference type="ARBA" id="ARBA00022737"/>
    </source>
</evidence>
<dbReference type="SUPFAM" id="SSF53474">
    <property type="entry name" value="alpha/beta-Hydrolases"/>
    <property type="match status" value="1"/>
</dbReference>
<dbReference type="InterPro" id="IPR026906">
    <property type="entry name" value="LRR_5"/>
</dbReference>
<keyword evidence="6" id="KW-1185">Reference proteome</keyword>